<feature type="region of interest" description="Disordered" evidence="10">
    <location>
        <begin position="403"/>
        <end position="486"/>
    </location>
</feature>
<evidence type="ECO:0000256" key="1">
    <source>
        <dbReference type="ARBA" id="ARBA00000085"/>
    </source>
</evidence>
<feature type="coiled-coil region" evidence="9">
    <location>
        <begin position="158"/>
        <end position="185"/>
    </location>
</feature>
<keyword evidence="11" id="KW-0472">Membrane</keyword>
<evidence type="ECO:0000256" key="4">
    <source>
        <dbReference type="ARBA" id="ARBA00022679"/>
    </source>
</evidence>
<gene>
    <name evidence="15" type="ORF">HCJ92_16730</name>
</gene>
<comment type="caution">
    <text evidence="15">The sequence shown here is derived from an EMBL/GenBank/DDBJ whole genome shotgun (WGS) entry which is preliminary data.</text>
</comment>
<feature type="transmembrane region" description="Helical" evidence="11">
    <location>
        <begin position="106"/>
        <end position="124"/>
    </location>
</feature>
<feature type="domain" description="Signal transduction histidine kinase subgroup 3 dimerisation and phosphoacceptor" evidence="13">
    <location>
        <begin position="190"/>
        <end position="255"/>
    </location>
</feature>
<evidence type="ECO:0000313" key="16">
    <source>
        <dbReference type="Proteomes" id="UP000746503"/>
    </source>
</evidence>
<keyword evidence="3" id="KW-0597">Phosphoprotein</keyword>
<evidence type="ECO:0000256" key="10">
    <source>
        <dbReference type="SAM" id="MobiDB-lite"/>
    </source>
</evidence>
<evidence type="ECO:0000313" key="15">
    <source>
        <dbReference type="EMBL" id="NJP67898.1"/>
    </source>
</evidence>
<evidence type="ECO:0000256" key="11">
    <source>
        <dbReference type="SAM" id="Phobius"/>
    </source>
</evidence>
<dbReference type="InterPro" id="IPR011712">
    <property type="entry name" value="Sig_transdc_His_kin_sub3_dim/P"/>
</dbReference>
<dbReference type="PANTHER" id="PTHR24421">
    <property type="entry name" value="NITRATE/NITRITE SENSOR PROTEIN NARX-RELATED"/>
    <property type="match status" value="1"/>
</dbReference>
<evidence type="ECO:0000256" key="5">
    <source>
        <dbReference type="ARBA" id="ARBA00022741"/>
    </source>
</evidence>
<sequence length="486" mass="51422">MSRIYDFLRRHPVWVDGAWSLILALISVRVVLGFPGGQPVVSQVGAFVAIAGVFVASTWRRRHADRMLLVAIGAGLVQLATDAPPMLINICFLFIVFSVASERVRWASRLALAAALLAPTAGVLRWNPSGFDEPFYLVSNTVLFTVAFALAWVLGDSLRTRRAYYAELEERAARLEHERETEARMAVSAERARIARELHDVVAHNVSVMVVQADGASYVFDSSPDQARSALDTISGTGRQALTEMRRLLGVLREDGNEDMPGDYVPQPGLEQLDDLIAQVRGAGLTVDCQCVGSPRPLPSGVELTAYRIVQEALTNTRKHGGPGVAASVKLTYGGDALSVLAEDDGRGAQAWLYGDRGHDGHGHGLIGMRERVGMVGGRLETGPRPGGGFRIRATLPVAEAAAPAKATSGGGSADRTAPAGSSGVGTGETPVVPPGETEPPEAATVPHGPHDATGPDTGGDPAAPPTDRNAPRPARPQHTCRSDTS</sequence>
<dbReference type="SUPFAM" id="SSF55874">
    <property type="entry name" value="ATPase domain of HSP90 chaperone/DNA topoisomerase II/histidine kinase"/>
    <property type="match status" value="1"/>
</dbReference>
<evidence type="ECO:0000259" key="12">
    <source>
        <dbReference type="Pfam" id="PF02518"/>
    </source>
</evidence>
<keyword evidence="11" id="KW-1133">Transmembrane helix</keyword>
<keyword evidence="8" id="KW-0902">Two-component regulatory system</keyword>
<keyword evidence="11" id="KW-0812">Transmembrane</keyword>
<dbReference type="Proteomes" id="UP000746503">
    <property type="component" value="Unassembled WGS sequence"/>
</dbReference>
<keyword evidence="4" id="KW-0808">Transferase</keyword>
<dbReference type="CDD" id="cd16917">
    <property type="entry name" value="HATPase_UhpB-NarQ-NarX-like"/>
    <property type="match status" value="1"/>
</dbReference>
<protein>
    <recommendedName>
        <fullName evidence="2">histidine kinase</fullName>
        <ecNumber evidence="2">2.7.13.3</ecNumber>
    </recommendedName>
</protein>
<dbReference type="EMBL" id="JAAVJB010000150">
    <property type="protein sequence ID" value="NJP67898.1"/>
    <property type="molecule type" value="Genomic_DNA"/>
</dbReference>
<name>A0ABX1ALB8_9ACTN</name>
<dbReference type="Pfam" id="PF07730">
    <property type="entry name" value="HisKA_3"/>
    <property type="match status" value="1"/>
</dbReference>
<dbReference type="InterPro" id="IPR055558">
    <property type="entry name" value="DUF7134"/>
</dbReference>
<evidence type="ECO:0000256" key="7">
    <source>
        <dbReference type="ARBA" id="ARBA00022840"/>
    </source>
</evidence>
<accession>A0ABX1ALB8</accession>
<evidence type="ECO:0000256" key="8">
    <source>
        <dbReference type="ARBA" id="ARBA00023012"/>
    </source>
</evidence>
<proteinExistence type="predicted"/>
<evidence type="ECO:0000256" key="6">
    <source>
        <dbReference type="ARBA" id="ARBA00022777"/>
    </source>
</evidence>
<dbReference type="InterPro" id="IPR050482">
    <property type="entry name" value="Sensor_HK_TwoCompSys"/>
</dbReference>
<keyword evidence="6 15" id="KW-0418">Kinase</keyword>
<keyword evidence="7" id="KW-0067">ATP-binding</keyword>
<dbReference type="Gene3D" id="3.30.565.10">
    <property type="entry name" value="Histidine kinase-like ATPase, C-terminal domain"/>
    <property type="match status" value="1"/>
</dbReference>
<comment type="catalytic activity">
    <reaction evidence="1">
        <text>ATP + protein L-histidine = ADP + protein N-phospho-L-histidine.</text>
        <dbReference type="EC" id="2.7.13.3"/>
    </reaction>
</comment>
<dbReference type="EC" id="2.7.13.3" evidence="2"/>
<feature type="transmembrane region" description="Helical" evidence="11">
    <location>
        <begin position="40"/>
        <end position="56"/>
    </location>
</feature>
<dbReference type="Pfam" id="PF23539">
    <property type="entry name" value="DUF7134"/>
    <property type="match status" value="1"/>
</dbReference>
<dbReference type="InterPro" id="IPR036890">
    <property type="entry name" value="HATPase_C_sf"/>
</dbReference>
<dbReference type="Gene3D" id="1.20.5.1930">
    <property type="match status" value="1"/>
</dbReference>
<evidence type="ECO:0000256" key="9">
    <source>
        <dbReference type="SAM" id="Coils"/>
    </source>
</evidence>
<feature type="compositionally biased region" description="Low complexity" evidence="10">
    <location>
        <begin position="441"/>
        <end position="468"/>
    </location>
</feature>
<organism evidence="15 16">
    <name type="scientific">Streptomyces spiramenti</name>
    <dbReference type="NCBI Taxonomy" id="2720606"/>
    <lineage>
        <taxon>Bacteria</taxon>
        <taxon>Bacillati</taxon>
        <taxon>Actinomycetota</taxon>
        <taxon>Actinomycetes</taxon>
        <taxon>Kitasatosporales</taxon>
        <taxon>Streptomycetaceae</taxon>
        <taxon>Streptomyces</taxon>
    </lineage>
</organism>
<evidence type="ECO:0000256" key="2">
    <source>
        <dbReference type="ARBA" id="ARBA00012438"/>
    </source>
</evidence>
<feature type="transmembrane region" description="Helical" evidence="11">
    <location>
        <begin position="136"/>
        <end position="155"/>
    </location>
</feature>
<feature type="transmembrane region" description="Helical" evidence="11">
    <location>
        <begin position="12"/>
        <end position="34"/>
    </location>
</feature>
<dbReference type="PANTHER" id="PTHR24421:SF10">
    <property type="entry name" value="NITRATE_NITRITE SENSOR PROTEIN NARQ"/>
    <property type="match status" value="1"/>
</dbReference>
<dbReference type="GO" id="GO:0016301">
    <property type="term" value="F:kinase activity"/>
    <property type="evidence" value="ECO:0007669"/>
    <property type="project" value="UniProtKB-KW"/>
</dbReference>
<evidence type="ECO:0000259" key="14">
    <source>
        <dbReference type="Pfam" id="PF23539"/>
    </source>
</evidence>
<keyword evidence="16" id="KW-1185">Reference proteome</keyword>
<keyword evidence="5" id="KW-0547">Nucleotide-binding</keyword>
<dbReference type="Pfam" id="PF02518">
    <property type="entry name" value="HATPase_c"/>
    <property type="match status" value="1"/>
</dbReference>
<feature type="domain" description="DUF7134" evidence="14">
    <location>
        <begin position="4"/>
        <end position="162"/>
    </location>
</feature>
<keyword evidence="9" id="KW-0175">Coiled coil</keyword>
<evidence type="ECO:0000259" key="13">
    <source>
        <dbReference type="Pfam" id="PF07730"/>
    </source>
</evidence>
<reference evidence="15 16" key="1">
    <citation type="submission" date="2020-03" db="EMBL/GenBank/DDBJ databases">
        <title>Draft genome of Streptomyces sp. ventii, isolated from the Axial Seamount in the Pacific Ocean, and resequencing of the two type strains Streptomyces lonarensis strain NCL 716 and Streptomyces bohaiensis strain 11A07.</title>
        <authorList>
            <person name="Loughran R.M."/>
            <person name="Pfannmuller K.M."/>
            <person name="Wasson B.J."/>
            <person name="Deadmond M.C."/>
            <person name="Paddock B.E."/>
            <person name="Koyack M.J."/>
            <person name="Gallegos D.A."/>
            <person name="Mitchell E.A."/>
            <person name="Ushijima B."/>
            <person name="Saw J.H."/>
            <person name="Mcphail K.L."/>
            <person name="Videau P."/>
        </authorList>
    </citation>
    <scope>NUCLEOTIDE SEQUENCE [LARGE SCALE GENOMIC DNA]</scope>
    <source>
        <strain evidence="16">5675061</strain>
    </source>
</reference>
<dbReference type="InterPro" id="IPR003594">
    <property type="entry name" value="HATPase_dom"/>
</dbReference>
<feature type="transmembrane region" description="Helical" evidence="11">
    <location>
        <begin position="68"/>
        <end position="100"/>
    </location>
</feature>
<feature type="domain" description="Histidine kinase/HSP90-like ATPase" evidence="12">
    <location>
        <begin position="302"/>
        <end position="399"/>
    </location>
</feature>
<evidence type="ECO:0000256" key="3">
    <source>
        <dbReference type="ARBA" id="ARBA00022553"/>
    </source>
</evidence>